<name>A0A481ZAU3_9VIRU</name>
<sequence>MLYIEDEIVFSVDNTKIELIGEFLFHALKIGIQRFLYLYHLCVTNREYTFIFCNNIFKKMILCLIFKAYKIMEEPFYSKNPVLSCVLHQKATLTENHSWRRRTGKKRRSYNIVTFSISPLLINARVDEKGNRFIRKEHEVEVEGYETPGILSLDYKVERTGTAIDLKNCSVHRRYFENGPFSIKYKDEWLLIQVPVFEMKHLTYNEQRETICPFYQVDLEALELESDIFKCFVKLIQGIRKRCVEQLEDQSAAELMLSKTPSLRIHQHGGDVWSESGTRVDFEDIKRFKHKVCDMIIFPVHWRDKYISFRIWKTNLK</sequence>
<gene>
    <name evidence="1" type="ORF">LCPAC304_06370</name>
</gene>
<proteinExistence type="predicted"/>
<evidence type="ECO:0000313" key="1">
    <source>
        <dbReference type="EMBL" id="QBK92290.1"/>
    </source>
</evidence>
<dbReference type="EMBL" id="MK500572">
    <property type="protein sequence ID" value="QBK92290.1"/>
    <property type="molecule type" value="Genomic_DNA"/>
</dbReference>
<accession>A0A481ZAU3</accession>
<reference evidence="1" key="1">
    <citation type="journal article" date="2019" name="MBio">
        <title>Virus Genomes from Deep Sea Sediments Expand the Ocean Megavirome and Support Independent Origins of Viral Gigantism.</title>
        <authorList>
            <person name="Backstrom D."/>
            <person name="Yutin N."/>
            <person name="Jorgensen S.L."/>
            <person name="Dharamshi J."/>
            <person name="Homa F."/>
            <person name="Zaremba-Niedwiedzka K."/>
            <person name="Spang A."/>
            <person name="Wolf Y.I."/>
            <person name="Koonin E.V."/>
            <person name="Ettema T.J."/>
        </authorList>
    </citation>
    <scope>NUCLEOTIDE SEQUENCE</scope>
</reference>
<protein>
    <submittedName>
        <fullName evidence="1">Uncharacterized protein</fullName>
    </submittedName>
</protein>
<organism evidence="1">
    <name type="scientific">Pithovirus LCPAC304</name>
    <dbReference type="NCBI Taxonomy" id="2506594"/>
    <lineage>
        <taxon>Viruses</taxon>
        <taxon>Pithoviruses</taxon>
    </lineage>
</organism>